<accession>A0A381VHB6</accession>
<evidence type="ECO:0000313" key="2">
    <source>
        <dbReference type="EMBL" id="SVA39662.1"/>
    </source>
</evidence>
<dbReference type="Gene3D" id="3.20.20.30">
    <property type="entry name" value="Luciferase-like domain"/>
    <property type="match status" value="1"/>
</dbReference>
<protein>
    <recommendedName>
        <fullName evidence="1">Luciferase-like domain-containing protein</fullName>
    </recommendedName>
</protein>
<reference evidence="2" key="1">
    <citation type="submission" date="2018-05" db="EMBL/GenBank/DDBJ databases">
        <authorList>
            <person name="Lanie J.A."/>
            <person name="Ng W.-L."/>
            <person name="Kazmierczak K.M."/>
            <person name="Andrzejewski T.M."/>
            <person name="Davidsen T.M."/>
            <person name="Wayne K.J."/>
            <person name="Tettelin H."/>
            <person name="Glass J.I."/>
            <person name="Rusch D."/>
            <person name="Podicherti R."/>
            <person name="Tsui H.-C.T."/>
            <person name="Winkler M.E."/>
        </authorList>
    </citation>
    <scope>NUCLEOTIDE SEQUENCE</scope>
</reference>
<evidence type="ECO:0000259" key="1">
    <source>
        <dbReference type="Pfam" id="PF00296"/>
    </source>
</evidence>
<name>A0A381VHB6_9ZZZZ</name>
<gene>
    <name evidence="2" type="ORF">METZ01_LOCUS92516</name>
</gene>
<dbReference type="SUPFAM" id="SSF51679">
    <property type="entry name" value="Bacterial luciferase-like"/>
    <property type="match status" value="1"/>
</dbReference>
<dbReference type="AlphaFoldDB" id="A0A381VHB6"/>
<dbReference type="GO" id="GO:0005829">
    <property type="term" value="C:cytosol"/>
    <property type="evidence" value="ECO:0007669"/>
    <property type="project" value="TreeGrafter"/>
</dbReference>
<dbReference type="InterPro" id="IPR011251">
    <property type="entry name" value="Luciferase-like_dom"/>
</dbReference>
<dbReference type="Pfam" id="PF00296">
    <property type="entry name" value="Bac_luciferase"/>
    <property type="match status" value="1"/>
</dbReference>
<dbReference type="EMBL" id="UINC01008826">
    <property type="protein sequence ID" value="SVA39662.1"/>
    <property type="molecule type" value="Genomic_DNA"/>
</dbReference>
<dbReference type="GO" id="GO:0016705">
    <property type="term" value="F:oxidoreductase activity, acting on paired donors, with incorporation or reduction of molecular oxygen"/>
    <property type="evidence" value="ECO:0007669"/>
    <property type="project" value="InterPro"/>
</dbReference>
<sequence length="369" mass="42486">MTKLSFGVFDVMSRGVADSYPSAADMYDDHIQLAAEVEQKGYEYYFSIEHQSSPLSYLTSPNVYFASLARSTSVLRFGMMIYQMPFHHPIRLAQESATLDHLSRGRFEFGVGTGISPHEFIRWNIPYESRREQSHEALEVIKQAWSKGVVTFEGKHFNFVEVLTEPRPFQSPHPPIWYAAHSPHSFEFAAKHNFNVSQNIDVDSVVAEKFAMWRKMLKKHNHAAPTPLAFLTRHVHVAETDEKAREQAEPHLVTPRDKDPEFHEAGQVAVAQAGLEVSPDGRYQKRTQTKEHQELRRVFVERQHSYDFWIDNGLALVGSPETVTRKLEEQRDLIQMDIFCARHGIGRMPMVQVRESIDLFSKEVMPAFK</sequence>
<organism evidence="2">
    <name type="scientific">marine metagenome</name>
    <dbReference type="NCBI Taxonomy" id="408172"/>
    <lineage>
        <taxon>unclassified sequences</taxon>
        <taxon>metagenomes</taxon>
        <taxon>ecological metagenomes</taxon>
    </lineage>
</organism>
<dbReference type="PANTHER" id="PTHR30137:SF6">
    <property type="entry name" value="LUCIFERASE-LIKE MONOOXYGENASE"/>
    <property type="match status" value="1"/>
</dbReference>
<proteinExistence type="predicted"/>
<dbReference type="PANTHER" id="PTHR30137">
    <property type="entry name" value="LUCIFERASE-LIKE MONOOXYGENASE"/>
    <property type="match status" value="1"/>
</dbReference>
<dbReference type="InterPro" id="IPR050766">
    <property type="entry name" value="Bact_Lucif_Oxidored"/>
</dbReference>
<dbReference type="InterPro" id="IPR036661">
    <property type="entry name" value="Luciferase-like_sf"/>
</dbReference>
<feature type="domain" description="Luciferase-like" evidence="1">
    <location>
        <begin position="6"/>
        <end position="332"/>
    </location>
</feature>